<dbReference type="RefSeq" id="WP_198128406.1">
    <property type="nucleotide sequence ID" value="NZ_JAECZC010000102.1"/>
</dbReference>
<evidence type="ECO:0000313" key="3">
    <source>
        <dbReference type="EMBL" id="MBH8566666.1"/>
    </source>
</evidence>
<dbReference type="AlphaFoldDB" id="A0A8J7HVL7"/>
<dbReference type="InterPro" id="IPR001646">
    <property type="entry name" value="5peptide_repeat"/>
</dbReference>
<dbReference type="Pfam" id="PF00805">
    <property type="entry name" value="Pentapeptide"/>
    <property type="match status" value="4"/>
</dbReference>
<dbReference type="InterPro" id="IPR003018">
    <property type="entry name" value="GAF"/>
</dbReference>
<protein>
    <submittedName>
        <fullName evidence="3">Pentapeptide repeat-containing protein</fullName>
    </submittedName>
</protein>
<gene>
    <name evidence="3" type="ORF">I8748_31705</name>
</gene>
<feature type="domain" description="GAF" evidence="2">
    <location>
        <begin position="819"/>
        <end position="946"/>
    </location>
</feature>
<dbReference type="SUPFAM" id="SSF141571">
    <property type="entry name" value="Pentapeptide repeat-like"/>
    <property type="match status" value="2"/>
</dbReference>
<evidence type="ECO:0000259" key="2">
    <source>
        <dbReference type="Pfam" id="PF13185"/>
    </source>
</evidence>
<reference evidence="3 4" key="1">
    <citation type="journal article" date="2021" name="Int. J. Syst. Evol. Microbiol.">
        <title>Amazonocrinis nigriterrae gen. nov., sp. nov., Atlanticothrix silvestris gen. nov., sp. nov. and Dendronalium phyllosphericum gen. nov., sp. nov., nostocacean cyanobacteria from Brazilian environments.</title>
        <authorList>
            <person name="Alvarenga D.O."/>
            <person name="Andreote A.P.D."/>
            <person name="Branco L.H.Z."/>
            <person name="Delbaje E."/>
            <person name="Cruz R.B."/>
            <person name="Varani A.M."/>
            <person name="Fiore M.F."/>
        </authorList>
    </citation>
    <scope>NUCLEOTIDE SEQUENCE [LARGE SCALE GENOMIC DNA]</scope>
    <source>
        <strain evidence="3 4">CENA67</strain>
    </source>
</reference>
<feature type="compositionally biased region" description="Polar residues" evidence="1">
    <location>
        <begin position="1042"/>
        <end position="1062"/>
    </location>
</feature>
<evidence type="ECO:0000256" key="1">
    <source>
        <dbReference type="SAM" id="MobiDB-lite"/>
    </source>
</evidence>
<feature type="region of interest" description="Disordered" evidence="1">
    <location>
        <begin position="1035"/>
        <end position="1062"/>
    </location>
</feature>
<proteinExistence type="predicted"/>
<dbReference type="PANTHER" id="PTHR14136">
    <property type="entry name" value="BTB_POZ DOMAIN-CONTAINING PROTEIN KCTD9"/>
    <property type="match status" value="1"/>
</dbReference>
<accession>A0A8J7HVL7</accession>
<evidence type="ECO:0000313" key="4">
    <source>
        <dbReference type="Proteomes" id="UP000632766"/>
    </source>
</evidence>
<dbReference type="SUPFAM" id="SSF55781">
    <property type="entry name" value="GAF domain-like"/>
    <property type="match status" value="3"/>
</dbReference>
<comment type="caution">
    <text evidence="3">The sequence shown here is derived from an EMBL/GenBank/DDBJ whole genome shotgun (WGS) entry which is preliminary data.</text>
</comment>
<keyword evidence="4" id="KW-1185">Reference proteome</keyword>
<sequence>MNKLISFEQLSEIFQVIHDHPNAKLSELAQKVGLDLTKDYIGADFSGEDLSQDNLKYANFTGADLSNANLSCTDLSVANLINVNLAGANLTNANLSGADLTGANLTNANLSGADLIGADLINANLSGADLTKANLINACLRGADLTKANLIDACLRGADLSGAILENSNLSNANLIDTNLTNVDFNHADLRNTDLSGAILAGTNLSGAKLDNSNLSNANFIDTDCTDANLSNANLTNVDSQDADQINCLNSINRRNNSIKTFEELIKADQKIISAASELDRSEIIFDDICKKIEEKFKFDFISISLVMPEQNTIETVYGTGIAKQLVDRVRHPIQENEKLRDIQADIVKTGQTEIISGWDDRFDRGVYDRFGHDKLIRIFTPIFLFYDEKKDVIVDWFQSYDWQENFIQKQQDGRTVFYMKQPPSNATPQIIGTLEAGYENRDRLITSEQASLLAQLLAEQALKIRRISLHYVLETIAESARRFFNANLATLHFLWEPQGRQEGKYIYEVFKGDIGAKPLDEFSPRNNGLGQLAIDQKQVQVLYYSQTKNNCNIIFSEKAHLRGVKAYAAFPLLINTIDEIIPRSISTIRKQEDEQLNTILKGVLYVHFREESQFTKELIRLGKYFVEKAVDAITSVIKYQRVREEARQLSALQSITQSFNEIGSNLVNYIAWNAMNALAADVVIIYEFFQIGERLHTPPTVAGKFLDEDKMRIETNEHTVTQMLIQGGKNIYASQIVDEPIFKDSSFAQREKILSAAGILLKANNDIVGVMFINYRRIHRFSNEEKQIIDSLASSAATAIHNYRWMQSLDSIERQIITEQETLKLVVEKAVEITGAEVGEISTCPPNTEKLITFGYPNTQVSKSVASWEEVKTYEKSRIVNDIKIQQNYKPYFHGANSELSVPLLDKNGDLRGVLIVASYENKEFTKVNLQKLEYIAGLALIAIQYAEKEEAVQKQTIATIDHLSRKLLSKINNDVGTTKVVLNILEKENNSSLNEVDKTLETLTVANDVKETINNLTNKVKETISNLNKDNVESSKDKVNTSLSQLNEQDKNLQQLAGVK</sequence>
<name>A0A8J7HVL7_9NOST</name>
<dbReference type="Gene3D" id="3.30.450.40">
    <property type="match status" value="3"/>
</dbReference>
<dbReference type="InterPro" id="IPR051082">
    <property type="entry name" value="Pentapeptide-BTB/POZ_domain"/>
</dbReference>
<dbReference type="Pfam" id="PF13185">
    <property type="entry name" value="GAF_2"/>
    <property type="match status" value="1"/>
</dbReference>
<dbReference type="PANTHER" id="PTHR14136:SF17">
    <property type="entry name" value="BTB_POZ DOMAIN-CONTAINING PROTEIN KCTD9"/>
    <property type="match status" value="1"/>
</dbReference>
<dbReference type="Proteomes" id="UP000632766">
    <property type="component" value="Unassembled WGS sequence"/>
</dbReference>
<dbReference type="InterPro" id="IPR029016">
    <property type="entry name" value="GAF-like_dom_sf"/>
</dbReference>
<dbReference type="EMBL" id="JAECZC010000102">
    <property type="protein sequence ID" value="MBH8566666.1"/>
    <property type="molecule type" value="Genomic_DNA"/>
</dbReference>
<dbReference type="Gene3D" id="2.160.20.80">
    <property type="entry name" value="E3 ubiquitin-protein ligase SopA"/>
    <property type="match status" value="2"/>
</dbReference>
<organism evidence="3 4">
    <name type="scientific">Amazonocrinis nigriterrae CENA67</name>
    <dbReference type="NCBI Taxonomy" id="2794033"/>
    <lineage>
        <taxon>Bacteria</taxon>
        <taxon>Bacillati</taxon>
        <taxon>Cyanobacteriota</taxon>
        <taxon>Cyanophyceae</taxon>
        <taxon>Nostocales</taxon>
        <taxon>Nostocaceae</taxon>
        <taxon>Amazonocrinis</taxon>
        <taxon>Amazonocrinis nigriterrae</taxon>
    </lineage>
</organism>